<accession>A0AAD7FCK7</accession>
<evidence type="ECO:0008006" key="3">
    <source>
        <dbReference type="Google" id="ProtNLM"/>
    </source>
</evidence>
<gene>
    <name evidence="1" type="ORF">FB45DRAFT_1037826</name>
</gene>
<dbReference type="Gene3D" id="1.20.1280.50">
    <property type="match status" value="1"/>
</dbReference>
<organism evidence="1 2">
    <name type="scientific">Roridomyces roridus</name>
    <dbReference type="NCBI Taxonomy" id="1738132"/>
    <lineage>
        <taxon>Eukaryota</taxon>
        <taxon>Fungi</taxon>
        <taxon>Dikarya</taxon>
        <taxon>Basidiomycota</taxon>
        <taxon>Agaricomycotina</taxon>
        <taxon>Agaricomycetes</taxon>
        <taxon>Agaricomycetidae</taxon>
        <taxon>Agaricales</taxon>
        <taxon>Marasmiineae</taxon>
        <taxon>Mycenaceae</taxon>
        <taxon>Roridomyces</taxon>
    </lineage>
</organism>
<dbReference type="EMBL" id="JARKIF010000034">
    <property type="protein sequence ID" value="KAJ7610938.1"/>
    <property type="molecule type" value="Genomic_DNA"/>
</dbReference>
<dbReference type="AlphaFoldDB" id="A0AAD7FCK7"/>
<keyword evidence="2" id="KW-1185">Reference proteome</keyword>
<comment type="caution">
    <text evidence="1">The sequence shown here is derived from an EMBL/GenBank/DDBJ whole genome shotgun (WGS) entry which is preliminary data.</text>
</comment>
<dbReference type="Proteomes" id="UP001221142">
    <property type="component" value="Unassembled WGS sequence"/>
</dbReference>
<proteinExistence type="predicted"/>
<evidence type="ECO:0000313" key="1">
    <source>
        <dbReference type="EMBL" id="KAJ7610938.1"/>
    </source>
</evidence>
<protein>
    <recommendedName>
        <fullName evidence="3">F-box domain-containing protein</fullName>
    </recommendedName>
</protein>
<name>A0AAD7FCK7_9AGAR</name>
<reference evidence="1" key="1">
    <citation type="submission" date="2023-03" db="EMBL/GenBank/DDBJ databases">
        <title>Massive genome expansion in bonnet fungi (Mycena s.s.) driven by repeated elements and novel gene families across ecological guilds.</title>
        <authorList>
            <consortium name="Lawrence Berkeley National Laboratory"/>
            <person name="Harder C.B."/>
            <person name="Miyauchi S."/>
            <person name="Viragh M."/>
            <person name="Kuo A."/>
            <person name="Thoen E."/>
            <person name="Andreopoulos B."/>
            <person name="Lu D."/>
            <person name="Skrede I."/>
            <person name="Drula E."/>
            <person name="Henrissat B."/>
            <person name="Morin E."/>
            <person name="Kohler A."/>
            <person name="Barry K."/>
            <person name="LaButti K."/>
            <person name="Morin E."/>
            <person name="Salamov A."/>
            <person name="Lipzen A."/>
            <person name="Mereny Z."/>
            <person name="Hegedus B."/>
            <person name="Baldrian P."/>
            <person name="Stursova M."/>
            <person name="Weitz H."/>
            <person name="Taylor A."/>
            <person name="Grigoriev I.V."/>
            <person name="Nagy L.G."/>
            <person name="Martin F."/>
            <person name="Kauserud H."/>
        </authorList>
    </citation>
    <scope>NUCLEOTIDE SEQUENCE</scope>
    <source>
        <strain evidence="1">9284</strain>
    </source>
</reference>
<sequence>MNAPIETLPFELLSDIMLLALAGTPERSMVMSLCKVCSRWRQIAIQIPELWIVPLPRMKSWATKEVAYPATAFFVQRSAPYLLLLTDGRVYDLNPLKKVVLRLSNLDLRQCPNYGIFASAPQLHEVDVYMKHAFHSPPMPWTQLSPGSPRRWVSEVVFIGCP</sequence>
<evidence type="ECO:0000313" key="2">
    <source>
        <dbReference type="Proteomes" id="UP001221142"/>
    </source>
</evidence>